<dbReference type="PROSITE" id="PS52050">
    <property type="entry name" value="WYL"/>
    <property type="match status" value="1"/>
</dbReference>
<dbReference type="RefSeq" id="WP_209853020.1">
    <property type="nucleotide sequence ID" value="NZ_JAGGJV010000004.1"/>
</dbReference>
<dbReference type="Gene3D" id="1.10.10.10">
    <property type="entry name" value="Winged helix-like DNA-binding domain superfamily/Winged helix DNA-binding domain"/>
    <property type="match status" value="1"/>
</dbReference>
<dbReference type="Pfam" id="PF08279">
    <property type="entry name" value="HTH_11"/>
    <property type="match status" value="1"/>
</dbReference>
<keyword evidence="3" id="KW-0238">DNA-binding</keyword>
<dbReference type="PANTHER" id="PTHR34580:SF3">
    <property type="entry name" value="PROTEIN PAFB"/>
    <property type="match status" value="1"/>
</dbReference>
<dbReference type="InterPro" id="IPR036390">
    <property type="entry name" value="WH_DNA-bd_sf"/>
</dbReference>
<dbReference type="GO" id="GO:0003677">
    <property type="term" value="F:DNA binding"/>
    <property type="evidence" value="ECO:0007669"/>
    <property type="project" value="UniProtKB-KW"/>
</dbReference>
<dbReference type="InterPro" id="IPR036388">
    <property type="entry name" value="WH-like_DNA-bd_sf"/>
</dbReference>
<comment type="caution">
    <text evidence="3">The sequence shown here is derived from an EMBL/GenBank/DDBJ whole genome shotgun (WGS) entry which is preliminary data.</text>
</comment>
<dbReference type="Proteomes" id="UP000823786">
    <property type="component" value="Unassembled WGS sequence"/>
</dbReference>
<sequence length="230" mass="26055">MSRSTRLLDLIQLLRTYRRPVSGSTLAQRMGISIRTLYRDIATLQAQGADIQGAPGFGYVLKPGFLMPPMMLSEEEIEALVLGARWVAARTDDELKDAARNALAKIAAVLPVDLRHELETNSLLVSSARKPNVGTTDLSAVREAIRQGLKLDINYGDVNGQTTSRRIWPFALGYFEETRVLAAWCELREDFRHFRAERIASMTVTDIRVPRKRERLLADWRRAHNIVHDM</sequence>
<dbReference type="InterPro" id="IPR013196">
    <property type="entry name" value="HTH_11"/>
</dbReference>
<accession>A0ABS4EMI9</accession>
<dbReference type="EMBL" id="JAGGJV010000004">
    <property type="protein sequence ID" value="MBP1859168.1"/>
    <property type="molecule type" value="Genomic_DNA"/>
</dbReference>
<evidence type="ECO:0000313" key="3">
    <source>
        <dbReference type="EMBL" id="MBP1859168.1"/>
    </source>
</evidence>
<dbReference type="SUPFAM" id="SSF46785">
    <property type="entry name" value="Winged helix' DNA-binding domain"/>
    <property type="match status" value="1"/>
</dbReference>
<proteinExistence type="predicted"/>
<gene>
    <name evidence="3" type="ORF">J2Z75_002680</name>
</gene>
<evidence type="ECO:0000259" key="2">
    <source>
        <dbReference type="Pfam" id="PF13280"/>
    </source>
</evidence>
<evidence type="ECO:0000259" key="1">
    <source>
        <dbReference type="Pfam" id="PF08279"/>
    </source>
</evidence>
<keyword evidence="4" id="KW-1185">Reference proteome</keyword>
<organism evidence="3 4">
    <name type="scientific">Rhizobium herbae</name>
    <dbReference type="NCBI Taxonomy" id="508661"/>
    <lineage>
        <taxon>Bacteria</taxon>
        <taxon>Pseudomonadati</taxon>
        <taxon>Pseudomonadota</taxon>
        <taxon>Alphaproteobacteria</taxon>
        <taxon>Hyphomicrobiales</taxon>
        <taxon>Rhizobiaceae</taxon>
        <taxon>Rhizobium/Agrobacterium group</taxon>
        <taxon>Rhizobium</taxon>
    </lineage>
</organism>
<reference evidence="3 4" key="1">
    <citation type="submission" date="2021-03" db="EMBL/GenBank/DDBJ databases">
        <title>Genomic Encyclopedia of Type Strains, Phase IV (KMG-IV): sequencing the most valuable type-strain genomes for metagenomic binning, comparative biology and taxonomic classification.</title>
        <authorList>
            <person name="Goeker M."/>
        </authorList>
    </citation>
    <scope>NUCLEOTIDE SEQUENCE [LARGE SCALE GENOMIC DNA]</scope>
    <source>
        <strain evidence="3 4">DSM 26427</strain>
    </source>
</reference>
<name>A0ABS4EMI9_9HYPH</name>
<evidence type="ECO:0000313" key="4">
    <source>
        <dbReference type="Proteomes" id="UP000823786"/>
    </source>
</evidence>
<feature type="domain" description="Helix-turn-helix type 11" evidence="1">
    <location>
        <begin position="6"/>
        <end position="59"/>
    </location>
</feature>
<feature type="domain" description="WYL" evidence="2">
    <location>
        <begin position="138"/>
        <end position="204"/>
    </location>
</feature>
<dbReference type="InterPro" id="IPR026881">
    <property type="entry name" value="WYL_dom"/>
</dbReference>
<dbReference type="InterPro" id="IPR051534">
    <property type="entry name" value="CBASS_pafABC_assoc_protein"/>
</dbReference>
<dbReference type="Pfam" id="PF13280">
    <property type="entry name" value="WYL"/>
    <property type="match status" value="1"/>
</dbReference>
<protein>
    <submittedName>
        <fullName evidence="3">DNA-binding transcriptional regulator YafY</fullName>
    </submittedName>
</protein>
<dbReference type="PANTHER" id="PTHR34580">
    <property type="match status" value="1"/>
</dbReference>